<name>A0A4Z1KG31_9HELO</name>
<dbReference type="AlphaFoldDB" id="A0A4Z1KG31"/>
<accession>A0A4Z1KG31</accession>
<dbReference type="EMBL" id="PQXO01000499">
    <property type="protein sequence ID" value="TGO84478.1"/>
    <property type="molecule type" value="Genomic_DNA"/>
</dbReference>
<protein>
    <recommendedName>
        <fullName evidence="3">F-box domain-containing protein</fullName>
    </recommendedName>
</protein>
<dbReference type="Proteomes" id="UP000297280">
    <property type="component" value="Unassembled WGS sequence"/>
</dbReference>
<evidence type="ECO:0008006" key="3">
    <source>
        <dbReference type="Google" id="ProtNLM"/>
    </source>
</evidence>
<organism evidence="1 2">
    <name type="scientific">Botrytis porri</name>
    <dbReference type="NCBI Taxonomy" id="87229"/>
    <lineage>
        <taxon>Eukaryota</taxon>
        <taxon>Fungi</taxon>
        <taxon>Dikarya</taxon>
        <taxon>Ascomycota</taxon>
        <taxon>Pezizomycotina</taxon>
        <taxon>Leotiomycetes</taxon>
        <taxon>Helotiales</taxon>
        <taxon>Sclerotiniaceae</taxon>
        <taxon>Botrytis</taxon>
    </lineage>
</organism>
<evidence type="ECO:0000313" key="2">
    <source>
        <dbReference type="Proteomes" id="UP000297280"/>
    </source>
</evidence>
<evidence type="ECO:0000313" key="1">
    <source>
        <dbReference type="EMBL" id="TGO84478.1"/>
    </source>
</evidence>
<dbReference type="STRING" id="87229.A0A4Z1KG31"/>
<sequence>MDHVKTPSALLGLPRIHFAHKLNALTNSSFEKMPRELIQQIADNLDVASAALFSISCKTIYVFVGSQYIHNLTRHENMLFRRIMEYDIKNMTLNGCCDIFCALQHSSPAKGISKILQKLSKLSVDQRKRLSISYRMNEMAAAYLARDLHHHICFIAPYTRDDFPWTVERECGNVGFSKENVAK</sequence>
<proteinExistence type="predicted"/>
<keyword evidence="2" id="KW-1185">Reference proteome</keyword>
<gene>
    <name evidence="1" type="ORF">BPOR_0500g00040</name>
</gene>
<comment type="caution">
    <text evidence="1">The sequence shown here is derived from an EMBL/GenBank/DDBJ whole genome shotgun (WGS) entry which is preliminary data.</text>
</comment>
<reference evidence="1 2" key="1">
    <citation type="submission" date="2017-12" db="EMBL/GenBank/DDBJ databases">
        <title>Comparative genomics of Botrytis spp.</title>
        <authorList>
            <person name="Valero-Jimenez C.A."/>
            <person name="Tapia P."/>
            <person name="Veloso J."/>
            <person name="Silva-Moreno E."/>
            <person name="Staats M."/>
            <person name="Valdes J.H."/>
            <person name="Van Kan J.A.L."/>
        </authorList>
    </citation>
    <scope>NUCLEOTIDE SEQUENCE [LARGE SCALE GENOMIC DNA]</scope>
    <source>
        <strain evidence="1 2">MUCL3349</strain>
    </source>
</reference>